<evidence type="ECO:0000256" key="2">
    <source>
        <dbReference type="ARBA" id="ARBA00004496"/>
    </source>
</evidence>
<organism evidence="17">
    <name type="scientific">Magallana gigas</name>
    <name type="common">Pacific oyster</name>
    <name type="synonym">Crassostrea gigas</name>
    <dbReference type="NCBI Taxonomy" id="29159"/>
    <lineage>
        <taxon>Eukaryota</taxon>
        <taxon>Metazoa</taxon>
        <taxon>Spiralia</taxon>
        <taxon>Lophotrochozoa</taxon>
        <taxon>Mollusca</taxon>
        <taxon>Bivalvia</taxon>
        <taxon>Autobranchia</taxon>
        <taxon>Pteriomorphia</taxon>
        <taxon>Ostreida</taxon>
        <taxon>Ostreoidea</taxon>
        <taxon>Ostreidae</taxon>
        <taxon>Magallana</taxon>
    </lineage>
</organism>
<keyword evidence="9" id="KW-0547">Nucleotide-binding</keyword>
<comment type="similarity">
    <text evidence="3">Belongs to the class-I aminoacyl-tRNA synthetase family.</text>
</comment>
<dbReference type="Gene3D" id="3.40.50.620">
    <property type="entry name" value="HUPs"/>
    <property type="match status" value="1"/>
</dbReference>
<evidence type="ECO:0000256" key="11">
    <source>
        <dbReference type="ARBA" id="ARBA00022840"/>
    </source>
</evidence>
<dbReference type="AlphaFoldDB" id="K1Q6U6"/>
<evidence type="ECO:0000256" key="5">
    <source>
        <dbReference type="ARBA" id="ARBA00014738"/>
    </source>
</evidence>
<gene>
    <name evidence="17" type="ORF">CGI_10001730</name>
</gene>
<evidence type="ECO:0000256" key="6">
    <source>
        <dbReference type="ARBA" id="ARBA00022490"/>
    </source>
</evidence>
<proteinExistence type="inferred from homology"/>
<keyword evidence="11" id="KW-0067">ATP-binding</keyword>
<dbReference type="Gene3D" id="1.20.120.1910">
    <property type="entry name" value="Cysteine-tRNA ligase, C-terminal anti-codon recognition domain"/>
    <property type="match status" value="1"/>
</dbReference>
<dbReference type="GO" id="GO:0005829">
    <property type="term" value="C:cytosol"/>
    <property type="evidence" value="ECO:0007669"/>
    <property type="project" value="TreeGrafter"/>
</dbReference>
<name>K1Q6U6_MAGGI</name>
<dbReference type="PANTHER" id="PTHR10890">
    <property type="entry name" value="CYSTEINYL-TRNA SYNTHETASE"/>
    <property type="match status" value="1"/>
</dbReference>
<evidence type="ECO:0000259" key="16">
    <source>
        <dbReference type="SMART" id="SM00840"/>
    </source>
</evidence>
<evidence type="ECO:0000256" key="13">
    <source>
        <dbReference type="ARBA" id="ARBA00023146"/>
    </source>
</evidence>
<dbReference type="GO" id="GO:0004817">
    <property type="term" value="F:cysteine-tRNA ligase activity"/>
    <property type="evidence" value="ECO:0007669"/>
    <property type="project" value="UniProtKB-EC"/>
</dbReference>
<evidence type="ECO:0000256" key="10">
    <source>
        <dbReference type="ARBA" id="ARBA00022833"/>
    </source>
</evidence>
<dbReference type="NCBIfam" id="TIGR00435">
    <property type="entry name" value="cysS"/>
    <property type="match status" value="1"/>
</dbReference>
<keyword evidence="13 17" id="KW-0030">Aminoacyl-tRNA synthetase</keyword>
<protein>
    <recommendedName>
        <fullName evidence="5">Cysteine--tRNA ligase</fullName>
        <ecNumber evidence="4">6.1.1.16</ecNumber>
    </recommendedName>
    <alternativeName>
        <fullName evidence="15">Cysteine--tRNA ligase, cytoplasmic</fullName>
    </alternativeName>
    <alternativeName>
        <fullName evidence="14">Cysteinyl-tRNA synthetase</fullName>
    </alternativeName>
</protein>
<evidence type="ECO:0000256" key="4">
    <source>
        <dbReference type="ARBA" id="ARBA00012832"/>
    </source>
</evidence>
<evidence type="ECO:0000256" key="1">
    <source>
        <dbReference type="ARBA" id="ARBA00001947"/>
    </source>
</evidence>
<dbReference type="GO" id="GO:0006423">
    <property type="term" value="P:cysteinyl-tRNA aminoacylation"/>
    <property type="evidence" value="ECO:0007669"/>
    <property type="project" value="InterPro"/>
</dbReference>
<dbReference type="SUPFAM" id="SSF47323">
    <property type="entry name" value="Anticodon-binding domain of a subclass of class I aminoacyl-tRNA synthetases"/>
    <property type="match status" value="1"/>
</dbReference>
<dbReference type="GO" id="GO:0046872">
    <property type="term" value="F:metal ion binding"/>
    <property type="evidence" value="ECO:0007669"/>
    <property type="project" value="UniProtKB-KW"/>
</dbReference>
<dbReference type="Pfam" id="PF09190">
    <property type="entry name" value="DALR_2"/>
    <property type="match status" value="1"/>
</dbReference>
<accession>K1Q6U6</accession>
<dbReference type="SUPFAM" id="SSF52374">
    <property type="entry name" value="Nucleotidylyl transferase"/>
    <property type="match status" value="1"/>
</dbReference>
<dbReference type="InterPro" id="IPR032678">
    <property type="entry name" value="tRNA-synt_1_cat_dom"/>
</dbReference>
<evidence type="ECO:0000313" key="17">
    <source>
        <dbReference type="EMBL" id="EKC17206.1"/>
    </source>
</evidence>
<dbReference type="InterPro" id="IPR024909">
    <property type="entry name" value="Cys-tRNA/MSH_ligase"/>
</dbReference>
<evidence type="ECO:0000256" key="9">
    <source>
        <dbReference type="ARBA" id="ARBA00022741"/>
    </source>
</evidence>
<keyword evidence="10" id="KW-0862">Zinc</keyword>
<keyword evidence="6" id="KW-0963">Cytoplasm</keyword>
<dbReference type="CDD" id="cd00672">
    <property type="entry name" value="CysRS_core"/>
    <property type="match status" value="1"/>
</dbReference>
<dbReference type="HAMAP" id="MF_00041">
    <property type="entry name" value="Cys_tRNA_synth"/>
    <property type="match status" value="1"/>
</dbReference>
<comment type="subcellular location">
    <subcellularLocation>
        <location evidence="2">Cytoplasm</location>
    </subcellularLocation>
</comment>
<evidence type="ECO:0000256" key="7">
    <source>
        <dbReference type="ARBA" id="ARBA00022598"/>
    </source>
</evidence>
<dbReference type="InterPro" id="IPR009080">
    <property type="entry name" value="tRNAsynth_Ia_anticodon-bd"/>
</dbReference>
<dbReference type="PRINTS" id="PR00983">
    <property type="entry name" value="TRNASYNTHCYS"/>
</dbReference>
<keyword evidence="8" id="KW-0479">Metal-binding</keyword>
<dbReference type="InParanoid" id="K1Q6U6"/>
<dbReference type="PANTHER" id="PTHR10890:SF3">
    <property type="entry name" value="CYSTEINE--TRNA LIGASE, CYTOPLASMIC"/>
    <property type="match status" value="1"/>
</dbReference>
<dbReference type="HOGENOM" id="CLU_013528_0_1_1"/>
<keyword evidence="7" id="KW-0436">Ligase</keyword>
<dbReference type="FunFam" id="3.40.50.620:FF:000130">
    <property type="entry name" value="Cysteine--tRNA ligase"/>
    <property type="match status" value="1"/>
</dbReference>
<evidence type="ECO:0000256" key="15">
    <source>
        <dbReference type="ARBA" id="ARBA00039362"/>
    </source>
</evidence>
<keyword evidence="12" id="KW-0648">Protein biosynthesis</keyword>
<evidence type="ECO:0000256" key="8">
    <source>
        <dbReference type="ARBA" id="ARBA00022723"/>
    </source>
</evidence>
<dbReference type="EMBL" id="JH823183">
    <property type="protein sequence ID" value="EKC17206.1"/>
    <property type="molecule type" value="Genomic_DNA"/>
</dbReference>
<comment type="cofactor">
    <cofactor evidence="1">
        <name>Zn(2+)</name>
        <dbReference type="ChEBI" id="CHEBI:29105"/>
    </cofactor>
</comment>
<evidence type="ECO:0000256" key="3">
    <source>
        <dbReference type="ARBA" id="ARBA00005594"/>
    </source>
</evidence>
<dbReference type="InterPro" id="IPR015273">
    <property type="entry name" value="Cys-tRNA-synt_Ia_DALR"/>
</dbReference>
<dbReference type="SMART" id="SM00840">
    <property type="entry name" value="DALR_2"/>
    <property type="match status" value="1"/>
</dbReference>
<feature type="domain" description="Cysteinyl-tRNA synthetase class Ia DALR" evidence="16">
    <location>
        <begin position="373"/>
        <end position="437"/>
    </location>
</feature>
<sequence>MKKLYLYNSLTKSREPFAPISNDEVKIYSCGPTVYDFPHIGNYRSFLFSDLLHRTLKAFGYRVKLVMNITDIDDKTIKASLAHKESLKSYTDRYTQAFLQDLKDLQILQASHYPRATDNIKEMIEMIKVLLEKKHAYIADGSVYFRLSTFPNYGKLNHFKLEDQIVGAGGRNDSDEYKKENFSDFVLWKKYQESDGDVFYDSPFGKGRPGWHIECSAMSRRFLGDHFDIHTGGTDNRFPHHENEIAQSECFSGKDFVNYWLHVAHLLVEGEKMSKSLGNFYTLRDLTKRNINPLTLRYMMLSTHYRNPFNFTLEGVSAVEKAIARVNRTVQRLEEQQKELAIEAASDKKSPTEKKIHANEDKVVEKMEREIDRFYQALADDLNTSSALSVLFDVLALVNPLLDKNQMTDKIAKSLTVFLHKVDEIFCFIDFDSTESKIPKDISDLAEKRDEARKNKDYALSDQLRDEIIAKGYKVEDAANKTVVKKHDA</sequence>
<reference evidence="17" key="1">
    <citation type="journal article" date="2012" name="Nature">
        <title>The oyster genome reveals stress adaptation and complexity of shell formation.</title>
        <authorList>
            <person name="Zhang G."/>
            <person name="Fang X."/>
            <person name="Guo X."/>
            <person name="Li L."/>
            <person name="Luo R."/>
            <person name="Xu F."/>
            <person name="Yang P."/>
            <person name="Zhang L."/>
            <person name="Wang X."/>
            <person name="Qi H."/>
            <person name="Xiong Z."/>
            <person name="Que H."/>
            <person name="Xie Y."/>
            <person name="Holland P.W."/>
            <person name="Paps J."/>
            <person name="Zhu Y."/>
            <person name="Wu F."/>
            <person name="Chen Y."/>
            <person name="Wang J."/>
            <person name="Peng C."/>
            <person name="Meng J."/>
            <person name="Yang L."/>
            <person name="Liu J."/>
            <person name="Wen B."/>
            <person name="Zhang N."/>
            <person name="Huang Z."/>
            <person name="Zhu Q."/>
            <person name="Feng Y."/>
            <person name="Mount A."/>
            <person name="Hedgecock D."/>
            <person name="Xu Z."/>
            <person name="Liu Y."/>
            <person name="Domazet-Loso T."/>
            <person name="Du Y."/>
            <person name="Sun X."/>
            <person name="Zhang S."/>
            <person name="Liu B."/>
            <person name="Cheng P."/>
            <person name="Jiang X."/>
            <person name="Li J."/>
            <person name="Fan D."/>
            <person name="Wang W."/>
            <person name="Fu W."/>
            <person name="Wang T."/>
            <person name="Wang B."/>
            <person name="Zhang J."/>
            <person name="Peng Z."/>
            <person name="Li Y."/>
            <person name="Li N."/>
            <person name="Wang J."/>
            <person name="Chen M."/>
            <person name="He Y."/>
            <person name="Tan F."/>
            <person name="Song X."/>
            <person name="Zheng Q."/>
            <person name="Huang R."/>
            <person name="Yang H."/>
            <person name="Du X."/>
            <person name="Chen L."/>
            <person name="Yang M."/>
            <person name="Gaffney P.M."/>
            <person name="Wang S."/>
            <person name="Luo L."/>
            <person name="She Z."/>
            <person name="Ming Y."/>
            <person name="Huang W."/>
            <person name="Zhang S."/>
            <person name="Huang B."/>
            <person name="Zhang Y."/>
            <person name="Qu T."/>
            <person name="Ni P."/>
            <person name="Miao G."/>
            <person name="Wang J."/>
            <person name="Wang Q."/>
            <person name="Steinberg C.E."/>
            <person name="Wang H."/>
            <person name="Li N."/>
            <person name="Qian L."/>
            <person name="Zhang G."/>
            <person name="Li Y."/>
            <person name="Yang H."/>
            <person name="Liu X."/>
            <person name="Wang J."/>
            <person name="Yin Y."/>
            <person name="Wang J."/>
        </authorList>
    </citation>
    <scope>NUCLEOTIDE SEQUENCE [LARGE SCALE GENOMIC DNA]</scope>
    <source>
        <strain evidence="17">05x7-T-G4-1.051#20</strain>
    </source>
</reference>
<dbReference type="EC" id="6.1.1.16" evidence="4"/>
<dbReference type="InterPro" id="IPR015803">
    <property type="entry name" value="Cys-tRNA-ligase"/>
</dbReference>
<dbReference type="InterPro" id="IPR014729">
    <property type="entry name" value="Rossmann-like_a/b/a_fold"/>
</dbReference>
<evidence type="ECO:0000256" key="14">
    <source>
        <dbReference type="ARBA" id="ARBA00031499"/>
    </source>
</evidence>
<dbReference type="Pfam" id="PF01406">
    <property type="entry name" value="tRNA-synt_1e"/>
    <property type="match status" value="1"/>
</dbReference>
<dbReference type="GO" id="GO:0005524">
    <property type="term" value="F:ATP binding"/>
    <property type="evidence" value="ECO:0007669"/>
    <property type="project" value="UniProtKB-KW"/>
</dbReference>
<evidence type="ECO:0000256" key="12">
    <source>
        <dbReference type="ARBA" id="ARBA00022917"/>
    </source>
</evidence>